<organism evidence="1 2">
    <name type="scientific">Ralstonia solanacearum</name>
    <name type="common">Pseudomonas solanacearum</name>
    <dbReference type="NCBI Taxonomy" id="305"/>
    <lineage>
        <taxon>Bacteria</taxon>
        <taxon>Pseudomonadati</taxon>
        <taxon>Pseudomonadota</taxon>
        <taxon>Betaproteobacteria</taxon>
        <taxon>Burkholderiales</taxon>
        <taxon>Burkholderiaceae</taxon>
        <taxon>Ralstonia</taxon>
        <taxon>Ralstonia solanacearum species complex</taxon>
    </lineage>
</organism>
<proteinExistence type="predicted"/>
<dbReference type="Proteomes" id="UP001143674">
    <property type="component" value="Unassembled WGS sequence"/>
</dbReference>
<sequence length="465" mass="51489">MAQLTSLSSIPHDVRLLAAVSRLIDLHQSRRDTGVYVPETPERAGYMLAVAFLLLEILRELEMDRGPTFAAVGEVHARIRQRVRMVTAEDLNFVVESLARERDVRFGVEDGKGGLEFGLTKESTPLIELARDFKQIQLTENGRLLLRVSADKANWLYTDIDAERLVAAIERRQFGDIPRLCRSLILEVASKSKQLSSAMERPTLSELRDLLLAEGSGIAQALQSAIEVVKRANALIHAANTADAFRIWKLSQGVEYSLGNLQTEIEMVMQNVEALSRRFVSFLDTAQRAKPVGGTGVDFLAIVKSLTTDGASLAPQRLEALVAGVMPWGMRSTRFHSSDLVAAVDFTEIGKDCVVPISTFTVDPSQGNGNHNRFLNFLLRNRARVLGRLRAQPALFSEILSDTEFALEPGESPADFLGVYSSPEQLEGDGFRIRVGLTGKHFNTDIEGTWFSGTDPMMFLEEENL</sequence>
<gene>
    <name evidence="1" type="ORF">LBW55_13915</name>
</gene>
<name>A0AAE3NLH4_RALSL</name>
<comment type="caution">
    <text evidence="1">The sequence shown here is derived from an EMBL/GenBank/DDBJ whole genome shotgun (WGS) entry which is preliminary data.</text>
</comment>
<accession>A0AAE3NLH4</accession>
<dbReference type="RefSeq" id="WP_055336096.1">
    <property type="nucleotide sequence ID" value="NZ_CDQJ01000001.1"/>
</dbReference>
<evidence type="ECO:0000313" key="1">
    <source>
        <dbReference type="EMBL" id="MDB0522696.1"/>
    </source>
</evidence>
<protein>
    <submittedName>
        <fullName evidence="1">Uncharacterized protein</fullName>
    </submittedName>
</protein>
<reference evidence="1" key="1">
    <citation type="submission" date="2021-09" db="EMBL/GenBank/DDBJ databases">
        <title>Genomic analysis of Ralstonia spp.</title>
        <authorList>
            <person name="Aburjaile F."/>
            <person name="Ariute J.C."/>
            <person name="Pais A.K.L."/>
            <person name="Albuquerque G.M.R."/>
            <person name="Silva A.M.F."/>
            <person name="Brenig B."/>
            <person name="Azevedo V."/>
            <person name="Matiuzzi M."/>
            <person name="Ramos R."/>
            <person name="Goes-Neto A."/>
            <person name="Soares S."/>
            <person name="Iseppon A.M.B."/>
            <person name="Souza E."/>
            <person name="Gama M."/>
        </authorList>
    </citation>
    <scope>NUCLEOTIDE SEQUENCE</scope>
    <source>
        <strain evidence="1">B4</strain>
    </source>
</reference>
<dbReference type="EMBL" id="JAIVEX010000006">
    <property type="protein sequence ID" value="MDB0522696.1"/>
    <property type="molecule type" value="Genomic_DNA"/>
</dbReference>
<evidence type="ECO:0000313" key="2">
    <source>
        <dbReference type="Proteomes" id="UP001143674"/>
    </source>
</evidence>
<dbReference type="AlphaFoldDB" id="A0AAE3NLH4"/>